<protein>
    <submittedName>
        <fullName evidence="3">Uncharacterized protein</fullName>
    </submittedName>
</protein>
<evidence type="ECO:0000313" key="3">
    <source>
        <dbReference type="EMBL" id="MBC3791708.1"/>
    </source>
</evidence>
<feature type="transmembrane region" description="Helical" evidence="2">
    <location>
        <begin position="110"/>
        <end position="132"/>
    </location>
</feature>
<dbReference type="EMBL" id="VFIA01000011">
    <property type="protein sequence ID" value="MBC3791708.1"/>
    <property type="molecule type" value="Genomic_DNA"/>
</dbReference>
<feature type="transmembrane region" description="Helical" evidence="2">
    <location>
        <begin position="161"/>
        <end position="182"/>
    </location>
</feature>
<gene>
    <name evidence="3" type="ORF">FH603_2216</name>
</gene>
<proteinExistence type="predicted"/>
<comment type="caution">
    <text evidence="3">The sequence shown here is derived from an EMBL/GenBank/DDBJ whole genome shotgun (WGS) entry which is preliminary data.</text>
</comment>
<evidence type="ECO:0000256" key="1">
    <source>
        <dbReference type="SAM" id="MobiDB-lite"/>
    </source>
</evidence>
<name>A0ABR6W527_9BACT</name>
<sequence length="600" mass="66809">MIPPKLLTQPPSTRPGNRLPGSNTASAQPLWAWVAVFLPVLAFALTWQYYAVNVPKWDDHALRAYLYYVDQETTVSGKIYQLFRQHNEHRIVFDRIVATLDYWLFGKLSYLHLMVLGNLSLVGLLALFSFVLVRTGKPLIYALPVSLLLFNLSHWENMFWGMAALQNFSVVLWAVLTIYLLSFTNRWSLAIATAILATLTSGNGLLIWPIGLLLVLLRTPVRDRQAVAVSSPRPFVVLATWVAVAAVVIVLYFTGFEPSASNPPDRGSFTDILKGWVAFTGSAAEAFSSTSPLSTSTRLGMLMILATLGSVGWSLRTHWTTLGNRLLAIGKPNAIDTSGSLPPTTLFFWGCTAFILATAAIVAWTRTSFGLDLIITSRYKVYSLSLLALLYVYAVVNLPRRAGYWLGMTSSVASLLFAWLSYNAFLDDTIWWRHYMLTSQFNWTHGTDQPVSRLDDVSKKYTRLSPAFYDTNPAVLYQTAQPPLQPVTVTQTGDEFTIENKTLPVQDLRDSRSFVVARSDQRAYLIPARQHQQAGLKARFWPFSPFKTGFTAARNDIRLDAGTYQLFILTVTPGGQLSLHPTGQSVTSAGQAAATLKKNW</sequence>
<evidence type="ECO:0000256" key="2">
    <source>
        <dbReference type="SAM" id="Phobius"/>
    </source>
</evidence>
<keyword evidence="2" id="KW-1133">Transmembrane helix</keyword>
<evidence type="ECO:0000313" key="4">
    <source>
        <dbReference type="Proteomes" id="UP000700732"/>
    </source>
</evidence>
<feature type="region of interest" description="Disordered" evidence="1">
    <location>
        <begin position="1"/>
        <end position="23"/>
    </location>
</feature>
<reference evidence="3 4" key="1">
    <citation type="submission" date="2019-06" db="EMBL/GenBank/DDBJ databases">
        <title>Spirosoma utsteinense sp. nov. isolated from Antarctic ice-free soils.</title>
        <authorList>
            <person name="Tahon G."/>
        </authorList>
    </citation>
    <scope>NUCLEOTIDE SEQUENCE [LARGE SCALE GENOMIC DNA]</scope>
    <source>
        <strain evidence="3 4">LMG 31447</strain>
    </source>
</reference>
<keyword evidence="2" id="KW-0812">Transmembrane</keyword>
<dbReference type="RefSeq" id="WP_186737499.1">
    <property type="nucleotide sequence ID" value="NZ_VFIA01000011.1"/>
</dbReference>
<feature type="transmembrane region" description="Helical" evidence="2">
    <location>
        <begin position="235"/>
        <end position="256"/>
    </location>
</feature>
<feature type="compositionally biased region" description="Polar residues" evidence="1">
    <location>
        <begin position="9"/>
        <end position="23"/>
    </location>
</feature>
<keyword evidence="2" id="KW-0472">Membrane</keyword>
<accession>A0ABR6W527</accession>
<dbReference type="Proteomes" id="UP000700732">
    <property type="component" value="Unassembled WGS sequence"/>
</dbReference>
<feature type="transmembrane region" description="Helical" evidence="2">
    <location>
        <begin position="346"/>
        <end position="367"/>
    </location>
</feature>
<organism evidence="3 4">
    <name type="scientific">Spirosoma utsteinense</name>
    <dbReference type="NCBI Taxonomy" id="2585773"/>
    <lineage>
        <taxon>Bacteria</taxon>
        <taxon>Pseudomonadati</taxon>
        <taxon>Bacteroidota</taxon>
        <taxon>Cytophagia</taxon>
        <taxon>Cytophagales</taxon>
        <taxon>Cytophagaceae</taxon>
        <taxon>Spirosoma</taxon>
    </lineage>
</organism>
<feature type="transmembrane region" description="Helical" evidence="2">
    <location>
        <begin position="189"/>
        <end position="215"/>
    </location>
</feature>
<feature type="transmembrane region" description="Helical" evidence="2">
    <location>
        <begin position="402"/>
        <end position="426"/>
    </location>
</feature>
<feature type="transmembrane region" description="Helical" evidence="2">
    <location>
        <begin position="379"/>
        <end position="396"/>
    </location>
</feature>
<keyword evidence="4" id="KW-1185">Reference proteome</keyword>
<feature type="transmembrane region" description="Helical" evidence="2">
    <location>
        <begin position="30"/>
        <end position="50"/>
    </location>
</feature>